<evidence type="ECO:0000313" key="2">
    <source>
        <dbReference type="EMBL" id="KTB37701.1"/>
    </source>
</evidence>
<organism evidence="2 4">
    <name type="scientific">Moniliophthora roreri</name>
    <name type="common">Frosty pod rot fungus</name>
    <name type="synonym">Monilia roreri</name>
    <dbReference type="NCBI Taxonomy" id="221103"/>
    <lineage>
        <taxon>Eukaryota</taxon>
        <taxon>Fungi</taxon>
        <taxon>Dikarya</taxon>
        <taxon>Basidiomycota</taxon>
        <taxon>Agaricomycotina</taxon>
        <taxon>Agaricomycetes</taxon>
        <taxon>Agaricomycetidae</taxon>
        <taxon>Agaricales</taxon>
        <taxon>Marasmiineae</taxon>
        <taxon>Marasmiaceae</taxon>
        <taxon>Moniliophthora</taxon>
    </lineage>
</organism>
<evidence type="ECO:0000313" key="4">
    <source>
        <dbReference type="Proteomes" id="UP000054988"/>
    </source>
</evidence>
<comment type="caution">
    <text evidence="2">The sequence shown here is derived from an EMBL/GenBank/DDBJ whole genome shotgun (WGS) entry which is preliminary data.</text>
</comment>
<dbReference type="EMBL" id="LATX01002039">
    <property type="protein sequence ID" value="KTB34752.1"/>
    <property type="molecule type" value="Genomic_DNA"/>
</dbReference>
<protein>
    <submittedName>
        <fullName evidence="2">Uncharacterized protein</fullName>
    </submittedName>
</protein>
<gene>
    <name evidence="1" type="ORF">WG66_12645</name>
    <name evidence="3" type="ORF">WG66_9148</name>
    <name evidence="2" type="ORF">WG66_9734</name>
</gene>
<dbReference type="EMBL" id="LATX01001773">
    <property type="protein sequence ID" value="KTB38271.1"/>
    <property type="molecule type" value="Genomic_DNA"/>
</dbReference>
<accession>A0A0W0FN61</accession>
<dbReference type="Proteomes" id="UP000054988">
    <property type="component" value="Unassembled WGS sequence"/>
</dbReference>
<proteinExistence type="predicted"/>
<reference evidence="2 4" key="1">
    <citation type="submission" date="2015-12" db="EMBL/GenBank/DDBJ databases">
        <title>Draft genome sequence of Moniliophthora roreri, the causal agent of frosty pod rot of cacao.</title>
        <authorList>
            <person name="Aime M.C."/>
            <person name="Diaz-Valderrama J.R."/>
            <person name="Kijpornyongpan T."/>
            <person name="Phillips-Mora W."/>
        </authorList>
    </citation>
    <scope>NUCLEOTIDE SEQUENCE [LARGE SCALE GENOMIC DNA]</scope>
    <source>
        <strain evidence="2 4">MCA 2952</strain>
    </source>
</reference>
<name>A0A0W0FN61_MONRR</name>
<sequence>MSEAMEDTHLQ</sequence>
<evidence type="ECO:0000313" key="1">
    <source>
        <dbReference type="EMBL" id="KTB34752.1"/>
    </source>
</evidence>
<dbReference type="EMBL" id="LATX01001827">
    <property type="protein sequence ID" value="KTB37701.1"/>
    <property type="molecule type" value="Genomic_DNA"/>
</dbReference>
<evidence type="ECO:0000313" key="3">
    <source>
        <dbReference type="EMBL" id="KTB38271.1"/>
    </source>
</evidence>